<feature type="signal peptide" evidence="2">
    <location>
        <begin position="1"/>
        <end position="18"/>
    </location>
</feature>
<evidence type="ECO:0000313" key="4">
    <source>
        <dbReference type="Proteomes" id="UP001321582"/>
    </source>
</evidence>
<dbReference type="Proteomes" id="UP001321582">
    <property type="component" value="Chromosome"/>
</dbReference>
<evidence type="ECO:0000256" key="2">
    <source>
        <dbReference type="SAM" id="SignalP"/>
    </source>
</evidence>
<feature type="compositionally biased region" description="Low complexity" evidence="1">
    <location>
        <begin position="137"/>
        <end position="154"/>
    </location>
</feature>
<dbReference type="EMBL" id="AP027059">
    <property type="protein sequence ID" value="BDU51326.1"/>
    <property type="molecule type" value="Genomic_DNA"/>
</dbReference>
<feature type="region of interest" description="Disordered" evidence="1">
    <location>
        <begin position="127"/>
        <end position="154"/>
    </location>
</feature>
<keyword evidence="2" id="KW-0732">Signal</keyword>
<accession>A0AAU9D5H4</accession>
<feature type="chain" id="PRO_5043941928" evidence="2">
    <location>
        <begin position="19"/>
        <end position="154"/>
    </location>
</feature>
<proteinExistence type="predicted"/>
<sequence length="154" mass="18109">MKKVILLMLLIFSFVIFAEDSDNINIIKGVVLEQNNNILKVSIKGKESETVKEIAFVIGPRWFVDYNEIEFKKGENIEIEYSVYNKINHIRKVKIILGKDKIKRYSFINDKDEFLWMRHGFNDFGSGRNRAMRTQNRNHGNGKNGNWNGRGKRR</sequence>
<dbReference type="RefSeq" id="WP_307904203.1">
    <property type="nucleotide sequence ID" value="NZ_AP027059.1"/>
</dbReference>
<evidence type="ECO:0000313" key="3">
    <source>
        <dbReference type="EMBL" id="BDU51326.1"/>
    </source>
</evidence>
<reference evidence="3 4" key="1">
    <citation type="submission" date="2022-11" db="EMBL/GenBank/DDBJ databases">
        <title>Haliovirga abyssi gen. nov., sp. nov., a mesophilic fermentative bacterium isolated from the Iheya North hydrothermal field and the proposal of Haliovirgaceae fam. nov.</title>
        <authorList>
            <person name="Miyazaki U."/>
            <person name="Tame A."/>
            <person name="Miyazaki J."/>
            <person name="Takai K."/>
            <person name="Sawayama S."/>
            <person name="Kitajima M."/>
            <person name="Okamoto A."/>
            <person name="Nakagawa S."/>
        </authorList>
    </citation>
    <scope>NUCLEOTIDE SEQUENCE [LARGE SCALE GENOMIC DNA]</scope>
    <source>
        <strain evidence="3 4">IC12</strain>
    </source>
</reference>
<gene>
    <name evidence="3" type="ORF">HLVA_18950</name>
</gene>
<dbReference type="KEGG" id="haby:HLVA_18950"/>
<organism evidence="3 4">
    <name type="scientific">Haliovirga abyssi</name>
    <dbReference type="NCBI Taxonomy" id="2996794"/>
    <lineage>
        <taxon>Bacteria</taxon>
        <taxon>Fusobacteriati</taxon>
        <taxon>Fusobacteriota</taxon>
        <taxon>Fusobacteriia</taxon>
        <taxon>Fusobacteriales</taxon>
        <taxon>Haliovirgaceae</taxon>
        <taxon>Haliovirga</taxon>
    </lineage>
</organism>
<protein>
    <submittedName>
        <fullName evidence="3">Uncharacterized protein</fullName>
    </submittedName>
</protein>
<dbReference type="AlphaFoldDB" id="A0AAU9D5H4"/>
<evidence type="ECO:0000256" key="1">
    <source>
        <dbReference type="SAM" id="MobiDB-lite"/>
    </source>
</evidence>
<name>A0AAU9D5H4_9FUSO</name>
<keyword evidence="4" id="KW-1185">Reference proteome</keyword>